<evidence type="ECO:0000313" key="1">
    <source>
        <dbReference type="EMBL" id="OAF69845.1"/>
    </source>
</evidence>
<evidence type="ECO:0000313" key="2">
    <source>
        <dbReference type="Proteomes" id="UP000078046"/>
    </source>
</evidence>
<proteinExistence type="predicted"/>
<accession>A0A177B6G7</accession>
<dbReference type="Proteomes" id="UP000078046">
    <property type="component" value="Unassembled WGS sequence"/>
</dbReference>
<protein>
    <submittedName>
        <fullName evidence="1">Uncharacterized protein</fullName>
    </submittedName>
</protein>
<dbReference type="AlphaFoldDB" id="A0A177B6G7"/>
<dbReference type="EMBL" id="LWCA01000221">
    <property type="protein sequence ID" value="OAF69845.1"/>
    <property type="molecule type" value="Genomic_DNA"/>
</dbReference>
<comment type="caution">
    <text evidence="1">The sequence shown here is derived from an EMBL/GenBank/DDBJ whole genome shotgun (WGS) entry which is preliminary data.</text>
</comment>
<name>A0A177B6G7_9BILA</name>
<keyword evidence="2" id="KW-1185">Reference proteome</keyword>
<gene>
    <name evidence="1" type="ORF">A3Q56_02395</name>
</gene>
<organism evidence="1 2">
    <name type="scientific">Intoshia linei</name>
    <dbReference type="NCBI Taxonomy" id="1819745"/>
    <lineage>
        <taxon>Eukaryota</taxon>
        <taxon>Metazoa</taxon>
        <taxon>Spiralia</taxon>
        <taxon>Lophotrochozoa</taxon>
        <taxon>Mesozoa</taxon>
        <taxon>Orthonectida</taxon>
        <taxon>Rhopaluridae</taxon>
        <taxon>Intoshia</taxon>
    </lineage>
</organism>
<sequence>MFGIQYVIEFIVLSLNAACIIHEKRLKIVRKYDYDNASKLSLKIRDAIISIQTVIKCMFFCILYTLSFNEEMHTFDFHPIRGAAFQKTSGQCHLSFHHFIAHSN</sequence>
<reference evidence="1 2" key="1">
    <citation type="submission" date="2016-04" db="EMBL/GenBank/DDBJ databases">
        <title>The genome of Intoshia linei affirms orthonectids as highly simplified spiralians.</title>
        <authorList>
            <person name="Mikhailov K.V."/>
            <person name="Slusarev G.S."/>
            <person name="Nikitin M.A."/>
            <person name="Logacheva M.D."/>
            <person name="Penin A."/>
            <person name="Aleoshin V."/>
            <person name="Panchin Y.V."/>
        </authorList>
    </citation>
    <scope>NUCLEOTIDE SEQUENCE [LARGE SCALE GENOMIC DNA]</scope>
    <source>
        <strain evidence="1">Intl2013</strain>
        <tissue evidence="1">Whole animal</tissue>
    </source>
</reference>